<gene>
    <name evidence="1" type="ORF">NON19_01485</name>
</gene>
<evidence type="ECO:0000313" key="1">
    <source>
        <dbReference type="EMBL" id="MCQ4040727.1"/>
    </source>
</evidence>
<sequence length="78" mass="8333">MDQQPTAYELTFPQGEQEAAADTVVVRRTEAAGPGGSAVYEDDSGIIRAEISDKGEVRMLASGGRQALRRPTSARPLE</sequence>
<accession>A0ABT1P5W0</accession>
<dbReference type="Pfam" id="PF19813">
    <property type="entry name" value="DUF6296"/>
    <property type="match status" value="1"/>
</dbReference>
<evidence type="ECO:0000313" key="2">
    <source>
        <dbReference type="Proteomes" id="UP001206206"/>
    </source>
</evidence>
<dbReference type="RefSeq" id="WP_255924671.1">
    <property type="nucleotide sequence ID" value="NZ_JANFNH010000001.1"/>
</dbReference>
<proteinExistence type="predicted"/>
<dbReference type="EMBL" id="JANFNH010000001">
    <property type="protein sequence ID" value="MCQ4040727.1"/>
    <property type="molecule type" value="Genomic_DNA"/>
</dbReference>
<reference evidence="1 2" key="1">
    <citation type="submission" date="2022-06" db="EMBL/GenBank/DDBJ databases">
        <title>Draft genome sequence of type strain Streptomyces rubrisoli DSM 42083.</title>
        <authorList>
            <person name="Duangmal K."/>
            <person name="Klaysubun C."/>
        </authorList>
    </citation>
    <scope>NUCLEOTIDE SEQUENCE [LARGE SCALE GENOMIC DNA]</scope>
    <source>
        <strain evidence="1 2">DSM 42083</strain>
    </source>
</reference>
<name>A0ABT1P5W0_9ACTN</name>
<organism evidence="1 2">
    <name type="scientific">Streptantibioticus rubrisoli</name>
    <dbReference type="NCBI Taxonomy" id="1387313"/>
    <lineage>
        <taxon>Bacteria</taxon>
        <taxon>Bacillati</taxon>
        <taxon>Actinomycetota</taxon>
        <taxon>Actinomycetes</taxon>
        <taxon>Kitasatosporales</taxon>
        <taxon>Streptomycetaceae</taxon>
        <taxon>Streptantibioticus</taxon>
    </lineage>
</organism>
<dbReference type="InterPro" id="IPR046263">
    <property type="entry name" value="DUF6296"/>
</dbReference>
<keyword evidence="2" id="KW-1185">Reference proteome</keyword>
<comment type="caution">
    <text evidence="1">The sequence shown here is derived from an EMBL/GenBank/DDBJ whole genome shotgun (WGS) entry which is preliminary data.</text>
</comment>
<protein>
    <submittedName>
        <fullName evidence="1">DUF6296 family protein</fullName>
    </submittedName>
</protein>
<dbReference type="Proteomes" id="UP001206206">
    <property type="component" value="Unassembled WGS sequence"/>
</dbReference>